<evidence type="ECO:0008006" key="3">
    <source>
        <dbReference type="Google" id="ProtNLM"/>
    </source>
</evidence>
<evidence type="ECO:0000313" key="2">
    <source>
        <dbReference type="Proteomes" id="UP000321408"/>
    </source>
</evidence>
<sequence length="132" mass="15323">MLDFIKIAIGVGEQDEIFNKGHFGESKKFFVYQYNIHSKKLELLNSYTNTSPEEKKHADPDKARNVSSIIGEVDCILAHALGQNIIRMRKKYLILISRSLYIKEALNKFPENIELILQEMAKKNEERKVLKI</sequence>
<name>A0A5B9D6S7_9ARCH</name>
<dbReference type="AlphaFoldDB" id="A0A5B9D6S7"/>
<dbReference type="GeneID" id="41328635"/>
<dbReference type="Gene3D" id="3.30.420.130">
    <property type="entry name" value="Dinitrogenase iron-molybdenum cofactor biosynthesis domain"/>
    <property type="match status" value="1"/>
</dbReference>
<dbReference type="Proteomes" id="UP000321408">
    <property type="component" value="Chromosome"/>
</dbReference>
<dbReference type="EMBL" id="CP042905">
    <property type="protein sequence ID" value="QEE14814.1"/>
    <property type="molecule type" value="Genomic_DNA"/>
</dbReference>
<protein>
    <recommendedName>
        <fullName evidence="3">Dinitrogenase iron-molybdenum cofactor</fullName>
    </recommendedName>
</protein>
<dbReference type="RefSeq" id="WP_147661754.1">
    <property type="nucleotide sequence ID" value="NZ_CP042905.2"/>
</dbReference>
<organism evidence="1 2">
    <name type="scientific">Promethearchaeum syntrophicum</name>
    <dbReference type="NCBI Taxonomy" id="2594042"/>
    <lineage>
        <taxon>Archaea</taxon>
        <taxon>Promethearchaeati</taxon>
        <taxon>Promethearchaeota</taxon>
        <taxon>Promethearchaeia</taxon>
        <taxon>Promethearchaeales</taxon>
        <taxon>Promethearchaeaceae</taxon>
        <taxon>Promethearchaeum</taxon>
    </lineage>
</organism>
<accession>A0A5B9D6S7</accession>
<keyword evidence="2" id="KW-1185">Reference proteome</keyword>
<dbReference type="SUPFAM" id="SSF53146">
    <property type="entry name" value="Nitrogenase accessory factor-like"/>
    <property type="match status" value="1"/>
</dbReference>
<dbReference type="KEGG" id="psyt:DSAG12_00631"/>
<gene>
    <name evidence="1" type="ORF">DSAG12_00631</name>
</gene>
<reference evidence="1 2" key="1">
    <citation type="journal article" date="2020" name="Nature">
        <title>Isolation of an archaeon at the prokaryote-eukaryote interface.</title>
        <authorList>
            <person name="Imachi H."/>
            <person name="Nobu M.K."/>
            <person name="Nakahara N."/>
            <person name="Morono Y."/>
            <person name="Ogawara M."/>
            <person name="Takaki Y."/>
            <person name="Takano Y."/>
            <person name="Uematsu K."/>
            <person name="Ikuta T."/>
            <person name="Ito M."/>
            <person name="Matsui Y."/>
            <person name="Miyazaki M."/>
            <person name="Murata K."/>
            <person name="Saito Y."/>
            <person name="Sakai S."/>
            <person name="Song C."/>
            <person name="Tasumi E."/>
            <person name="Yamanaka Y."/>
            <person name="Yamaguchi T."/>
            <person name="Kamagata Y."/>
            <person name="Tamaki H."/>
            <person name="Takai K."/>
        </authorList>
    </citation>
    <scope>NUCLEOTIDE SEQUENCE [LARGE SCALE GENOMIC DNA]</scope>
    <source>
        <strain evidence="1 2">MK-D1</strain>
    </source>
</reference>
<dbReference type="InterPro" id="IPR036105">
    <property type="entry name" value="DiNase_FeMo-co_biosyn_sf"/>
</dbReference>
<reference evidence="1 2" key="2">
    <citation type="journal article" date="2024" name="Int. J. Syst. Evol. Microbiol.">
        <title>Promethearchaeum syntrophicum gen. nov., sp. nov., an anaerobic, obligately syntrophic archaeon, the first isolate of the lineage 'Asgard' archaea, and proposal of the new archaeal phylum Promethearchaeota phyl. nov. and kingdom Promethearchaeati regn. nov.</title>
        <authorList>
            <person name="Imachi H."/>
            <person name="Nobu M.K."/>
            <person name="Kato S."/>
            <person name="Takaki Y."/>
            <person name="Miyazaki M."/>
            <person name="Miyata M."/>
            <person name="Ogawara M."/>
            <person name="Saito Y."/>
            <person name="Sakai S."/>
            <person name="Tahara Y.O."/>
            <person name="Takano Y."/>
            <person name="Tasumi E."/>
            <person name="Uematsu K."/>
            <person name="Yoshimura T."/>
            <person name="Itoh T."/>
            <person name="Ohkuma M."/>
            <person name="Takai K."/>
        </authorList>
    </citation>
    <scope>NUCLEOTIDE SEQUENCE [LARGE SCALE GENOMIC DNA]</scope>
    <source>
        <strain evidence="1 2">MK-D1</strain>
    </source>
</reference>
<proteinExistence type="predicted"/>
<evidence type="ECO:0000313" key="1">
    <source>
        <dbReference type="EMBL" id="QEE14814.1"/>
    </source>
</evidence>